<dbReference type="RefSeq" id="XP_009045741.1">
    <property type="nucleotide sequence ID" value="XM_009047493.1"/>
</dbReference>
<accession>V4B7F1</accession>
<evidence type="ECO:0000313" key="1">
    <source>
        <dbReference type="EMBL" id="ESP03511.1"/>
    </source>
</evidence>
<dbReference type="OrthoDB" id="445007at2759"/>
<sequence>MRTVLSSNESVISYICDANSIVDDCWKSTHSIVNMTNFNRDEMWNELEERGYCVVPNVLSIEQCDQYITELKDWAANQNGLDFTHKSSLMSLPRVGHLETIWKIRLQAKQVFAALWGTDKLVSSVDKISMVPPPEEGTGDFDSGYIWLHVDRDGRRRGLHAVQSGIYLEETSLTDQCLRVMEGSVKFTDELFSTHPQACEKSKGKDHYRLSNSEIEWYKSKGCVIKKIPVPKGSMILWDSRIVHDNVKATFGRPNSDRWRFVVFACMMPAQWLSEEDLQIKKYAYENMLLTYMPCLSAGIHKKDPSLPEDLYAIEELPEIAKSKDARQLVGIEKYDFNDGKPNGPKELPKWIPE</sequence>
<dbReference type="Proteomes" id="UP000030746">
    <property type="component" value="Unassembled WGS sequence"/>
</dbReference>
<dbReference type="Gene3D" id="2.60.120.620">
    <property type="entry name" value="q2cbj1_9rhob like domain"/>
    <property type="match status" value="1"/>
</dbReference>
<dbReference type="SUPFAM" id="SSF51197">
    <property type="entry name" value="Clavaminate synthase-like"/>
    <property type="match status" value="1"/>
</dbReference>
<reference evidence="1 2" key="1">
    <citation type="journal article" date="2013" name="Nature">
        <title>Insights into bilaterian evolution from three spiralian genomes.</title>
        <authorList>
            <person name="Simakov O."/>
            <person name="Marletaz F."/>
            <person name="Cho S.J."/>
            <person name="Edsinger-Gonzales E."/>
            <person name="Havlak P."/>
            <person name="Hellsten U."/>
            <person name="Kuo D.H."/>
            <person name="Larsson T."/>
            <person name="Lv J."/>
            <person name="Arendt D."/>
            <person name="Savage R."/>
            <person name="Osoegawa K."/>
            <person name="de Jong P."/>
            <person name="Grimwood J."/>
            <person name="Chapman J.A."/>
            <person name="Shapiro H."/>
            <person name="Aerts A."/>
            <person name="Otillar R.P."/>
            <person name="Terry A.Y."/>
            <person name="Boore J.L."/>
            <person name="Grigoriev I.V."/>
            <person name="Lindberg D.R."/>
            <person name="Seaver E.C."/>
            <person name="Weisblat D.A."/>
            <person name="Putnam N.H."/>
            <person name="Rokhsar D.S."/>
        </authorList>
    </citation>
    <scope>NUCLEOTIDE SEQUENCE [LARGE SCALE GENOMIC DNA]</scope>
</reference>
<keyword evidence="2" id="KW-1185">Reference proteome</keyword>
<evidence type="ECO:0000313" key="2">
    <source>
        <dbReference type="Proteomes" id="UP000030746"/>
    </source>
</evidence>
<evidence type="ECO:0008006" key="3">
    <source>
        <dbReference type="Google" id="ProtNLM"/>
    </source>
</evidence>
<proteinExistence type="predicted"/>
<gene>
    <name evidence="1" type="ORF">LOTGIDRAFT_171296</name>
</gene>
<protein>
    <recommendedName>
        <fullName evidence="3">Phytanoyl-CoA dioxygenase</fullName>
    </recommendedName>
</protein>
<dbReference type="GeneID" id="20241709"/>
<name>V4B7F1_LOTGI</name>
<dbReference type="HOGENOM" id="CLU_049199_1_1_1"/>
<dbReference type="PANTHER" id="PTHR31630">
    <property type="entry name" value="PHYTANOYL-COA DIOXYGENASE-RELATED-RELATED"/>
    <property type="match status" value="1"/>
</dbReference>
<dbReference type="KEGG" id="lgi:LOTGIDRAFT_171296"/>
<dbReference type="InterPro" id="IPR008775">
    <property type="entry name" value="Phytyl_CoA_dOase-like"/>
</dbReference>
<dbReference type="EMBL" id="KB199981">
    <property type="protein sequence ID" value="ESP03511.1"/>
    <property type="molecule type" value="Genomic_DNA"/>
</dbReference>
<dbReference type="AlphaFoldDB" id="V4B7F1"/>
<dbReference type="Pfam" id="PF05721">
    <property type="entry name" value="PhyH"/>
    <property type="match status" value="1"/>
</dbReference>
<dbReference type="OMA" id="MHYAKHP"/>
<dbReference type="CTD" id="20241709"/>
<dbReference type="PANTHER" id="PTHR31630:SF6">
    <property type="entry name" value="PHYTANOYL-COA DIOXYGENASE-RELATED"/>
    <property type="match status" value="1"/>
</dbReference>
<organism evidence="1 2">
    <name type="scientific">Lottia gigantea</name>
    <name type="common">Giant owl limpet</name>
    <dbReference type="NCBI Taxonomy" id="225164"/>
    <lineage>
        <taxon>Eukaryota</taxon>
        <taxon>Metazoa</taxon>
        <taxon>Spiralia</taxon>
        <taxon>Lophotrochozoa</taxon>
        <taxon>Mollusca</taxon>
        <taxon>Gastropoda</taxon>
        <taxon>Patellogastropoda</taxon>
        <taxon>Lottioidea</taxon>
        <taxon>Lottiidae</taxon>
        <taxon>Lottia</taxon>
    </lineage>
</organism>